<dbReference type="RefSeq" id="WP_377410955.1">
    <property type="nucleotide sequence ID" value="NZ_JBHSCY010000002.1"/>
</dbReference>
<proteinExistence type="predicted"/>
<protein>
    <submittedName>
        <fullName evidence="2">DUF6090 family protein</fullName>
    </submittedName>
</protein>
<name>A0ABV8RD50_9FLAO</name>
<sequence length="257" mass="31179">MIKFFRHIRKSLLEENKMGKYLTYAFGEIILVVIGILIALQINNWNEHRKLEEFEKNILIEIDRTIAKDLADFKYFEKRIIRKDTAIDNMLFARKGEKRFSDKQLIENIVWVHNTIIYSYNKGPYETLKSSGLDRIKSDSLRYNLTYYYEVILPRFTAFFDIVHKEHQPKINKHLEELEKEGFYKKNFELSLKREGFYPKTHYNIKKYLTEEHYYDVLILEANYKYDLWSTIIPLIKHTKKIKKDIGIEIEKRFKKD</sequence>
<organism evidence="2 3">
    <name type="scientific">Polaribacter marinivivus</name>
    <dbReference type="NCBI Taxonomy" id="1524260"/>
    <lineage>
        <taxon>Bacteria</taxon>
        <taxon>Pseudomonadati</taxon>
        <taxon>Bacteroidota</taxon>
        <taxon>Flavobacteriia</taxon>
        <taxon>Flavobacteriales</taxon>
        <taxon>Flavobacteriaceae</taxon>
    </lineage>
</organism>
<keyword evidence="3" id="KW-1185">Reference proteome</keyword>
<evidence type="ECO:0000313" key="3">
    <source>
        <dbReference type="Proteomes" id="UP001595826"/>
    </source>
</evidence>
<dbReference type="EMBL" id="JBHSCY010000002">
    <property type="protein sequence ID" value="MFC4269692.1"/>
    <property type="molecule type" value="Genomic_DNA"/>
</dbReference>
<reference evidence="3" key="1">
    <citation type="journal article" date="2019" name="Int. J. Syst. Evol. Microbiol.">
        <title>The Global Catalogue of Microorganisms (GCM) 10K type strain sequencing project: providing services to taxonomists for standard genome sequencing and annotation.</title>
        <authorList>
            <consortium name="The Broad Institute Genomics Platform"/>
            <consortium name="The Broad Institute Genome Sequencing Center for Infectious Disease"/>
            <person name="Wu L."/>
            <person name="Ma J."/>
        </authorList>
    </citation>
    <scope>NUCLEOTIDE SEQUENCE [LARGE SCALE GENOMIC DNA]</scope>
    <source>
        <strain evidence="3">CECT 8655</strain>
    </source>
</reference>
<keyword evidence="1" id="KW-0812">Transmembrane</keyword>
<keyword evidence="1" id="KW-1133">Transmembrane helix</keyword>
<comment type="caution">
    <text evidence="2">The sequence shown here is derived from an EMBL/GenBank/DDBJ whole genome shotgun (WGS) entry which is preliminary data.</text>
</comment>
<dbReference type="Proteomes" id="UP001595826">
    <property type="component" value="Unassembled WGS sequence"/>
</dbReference>
<keyword evidence="1" id="KW-0472">Membrane</keyword>
<dbReference type="InterPro" id="IPR045749">
    <property type="entry name" value="DUF6090"/>
</dbReference>
<accession>A0ABV8RD50</accession>
<feature type="transmembrane region" description="Helical" evidence="1">
    <location>
        <begin position="21"/>
        <end position="42"/>
    </location>
</feature>
<dbReference type="Pfam" id="PF19578">
    <property type="entry name" value="DUF6090"/>
    <property type="match status" value="1"/>
</dbReference>
<gene>
    <name evidence="2" type="ORF">ACFOWD_12305</name>
</gene>
<evidence type="ECO:0000256" key="1">
    <source>
        <dbReference type="SAM" id="Phobius"/>
    </source>
</evidence>
<evidence type="ECO:0000313" key="2">
    <source>
        <dbReference type="EMBL" id="MFC4269692.1"/>
    </source>
</evidence>